<accession>A0A5Q0GYE9</accession>
<organism evidence="6 7">
    <name type="scientific">Saccharothrix syringae</name>
    <name type="common">Nocardiopsis syringae</name>
    <dbReference type="NCBI Taxonomy" id="103733"/>
    <lineage>
        <taxon>Bacteria</taxon>
        <taxon>Bacillati</taxon>
        <taxon>Actinomycetota</taxon>
        <taxon>Actinomycetes</taxon>
        <taxon>Pseudonocardiales</taxon>
        <taxon>Pseudonocardiaceae</taxon>
        <taxon>Saccharothrix</taxon>
    </lineage>
</organism>
<dbReference type="GO" id="GO:0016987">
    <property type="term" value="F:sigma factor activity"/>
    <property type="evidence" value="ECO:0007669"/>
    <property type="project" value="UniProtKB-KW"/>
</dbReference>
<dbReference type="InterPro" id="IPR013325">
    <property type="entry name" value="RNA_pol_sigma_r2"/>
</dbReference>
<keyword evidence="7" id="KW-1185">Reference proteome</keyword>
<dbReference type="GO" id="GO:0003677">
    <property type="term" value="F:DNA binding"/>
    <property type="evidence" value="ECO:0007669"/>
    <property type="project" value="UniProtKB-KW"/>
</dbReference>
<evidence type="ECO:0000256" key="5">
    <source>
        <dbReference type="ARBA" id="ARBA00023163"/>
    </source>
</evidence>
<dbReference type="Gene3D" id="1.10.10.10">
    <property type="entry name" value="Winged helix-like DNA-binding domain superfamily/Winged helix DNA-binding domain"/>
    <property type="match status" value="1"/>
</dbReference>
<dbReference type="PANTHER" id="PTHR43133">
    <property type="entry name" value="RNA POLYMERASE ECF-TYPE SIGMA FACTO"/>
    <property type="match status" value="1"/>
</dbReference>
<dbReference type="PANTHER" id="PTHR43133:SF8">
    <property type="entry name" value="RNA POLYMERASE SIGMA FACTOR HI_1459-RELATED"/>
    <property type="match status" value="1"/>
</dbReference>
<evidence type="ECO:0000256" key="4">
    <source>
        <dbReference type="ARBA" id="ARBA00023125"/>
    </source>
</evidence>
<dbReference type="GO" id="GO:0006352">
    <property type="term" value="P:DNA-templated transcription initiation"/>
    <property type="evidence" value="ECO:0007669"/>
    <property type="project" value="InterPro"/>
</dbReference>
<evidence type="ECO:0000313" key="7">
    <source>
        <dbReference type="Proteomes" id="UP000325787"/>
    </source>
</evidence>
<keyword evidence="4" id="KW-0238">DNA-binding</keyword>
<dbReference type="InterPro" id="IPR039425">
    <property type="entry name" value="RNA_pol_sigma-70-like"/>
</dbReference>
<reference evidence="7" key="1">
    <citation type="journal article" date="2021" name="Curr. Microbiol.">
        <title>Complete genome of nocamycin-producing strain Saccharothrix syringae NRRL B-16468 reveals the biosynthetic potential for secondary metabolites.</title>
        <authorList>
            <person name="Mo X."/>
            <person name="Yang S."/>
        </authorList>
    </citation>
    <scope>NUCLEOTIDE SEQUENCE [LARGE SCALE GENOMIC DNA]</scope>
    <source>
        <strain evidence="7">ATCC 51364 / DSM 43886 / JCM 6844 / KCTC 9398 / NBRC 14523 / NRRL B-16468 / INA 2240</strain>
    </source>
</reference>
<keyword evidence="3" id="KW-0731">Sigma factor</keyword>
<dbReference type="Gene3D" id="1.10.1740.10">
    <property type="match status" value="1"/>
</dbReference>
<comment type="similarity">
    <text evidence="1">Belongs to the sigma-70 factor family. ECF subfamily.</text>
</comment>
<dbReference type="SUPFAM" id="SSF88946">
    <property type="entry name" value="Sigma2 domain of RNA polymerase sigma factors"/>
    <property type="match status" value="1"/>
</dbReference>
<evidence type="ECO:0000313" key="6">
    <source>
        <dbReference type="EMBL" id="QFZ18510.1"/>
    </source>
</evidence>
<dbReference type="SUPFAM" id="SSF88659">
    <property type="entry name" value="Sigma3 and sigma4 domains of RNA polymerase sigma factors"/>
    <property type="match status" value="1"/>
</dbReference>
<dbReference type="InterPro" id="IPR013324">
    <property type="entry name" value="RNA_pol_sigma_r3/r4-like"/>
</dbReference>
<dbReference type="InterPro" id="IPR036388">
    <property type="entry name" value="WH-like_DNA-bd_sf"/>
</dbReference>
<keyword evidence="2" id="KW-0805">Transcription regulation</keyword>
<dbReference type="KEGG" id="ssyi:EKG83_14440"/>
<keyword evidence="5" id="KW-0804">Transcription</keyword>
<sequence length="275" mass="30557">MTSNYHAEVAFKAALPDERYGQLDWTGLRAAVAAFLSVRVPADCVDDLVQDVTSRVVRRFGNQMLDVVESPVGYAVKVAKHMVIDHYEARSRSVVVPIGSSTELNRLGRTPLFHQPSLAHEQRTDLMEVVAKTAPDMIEAMAHFLEGYTITEIAEITGHPRERIYDVFREVALRLDGNTRPTAPAQGTTEEDEDNTIVSVFKSLGRRQAEVLRLSAEGRKPREIAELLGITQNAARVNKSISLKTIRAHVGAVETEEILAEVRMIAWRTEAQLAS</sequence>
<dbReference type="RefSeq" id="WP_033435781.1">
    <property type="nucleotide sequence ID" value="NZ_CP034550.1"/>
</dbReference>
<gene>
    <name evidence="6" type="ORF">EKG83_14440</name>
</gene>
<protein>
    <submittedName>
        <fullName evidence="6">Sigma-70 family RNA polymerase sigma factor</fullName>
    </submittedName>
</protein>
<proteinExistence type="inferred from homology"/>
<name>A0A5Q0GYE9_SACSY</name>
<dbReference type="EMBL" id="CP034550">
    <property type="protein sequence ID" value="QFZ18510.1"/>
    <property type="molecule type" value="Genomic_DNA"/>
</dbReference>
<dbReference type="Proteomes" id="UP000325787">
    <property type="component" value="Chromosome"/>
</dbReference>
<dbReference type="AlphaFoldDB" id="A0A5Q0GYE9"/>
<evidence type="ECO:0000256" key="1">
    <source>
        <dbReference type="ARBA" id="ARBA00010641"/>
    </source>
</evidence>
<evidence type="ECO:0000256" key="2">
    <source>
        <dbReference type="ARBA" id="ARBA00023015"/>
    </source>
</evidence>
<dbReference type="OrthoDB" id="9780326at2"/>
<evidence type="ECO:0000256" key="3">
    <source>
        <dbReference type="ARBA" id="ARBA00023082"/>
    </source>
</evidence>